<dbReference type="EMBL" id="PKPP01002856">
    <property type="protein sequence ID" value="PWA72703.1"/>
    <property type="molecule type" value="Genomic_DNA"/>
</dbReference>
<dbReference type="OrthoDB" id="1936908at2759"/>
<gene>
    <name evidence="2" type="ORF">CTI12_AA266270</name>
</gene>
<dbReference type="Proteomes" id="UP000245207">
    <property type="component" value="Unassembled WGS sequence"/>
</dbReference>
<reference evidence="2 3" key="1">
    <citation type="journal article" date="2018" name="Mol. Plant">
        <title>The genome of Artemisia annua provides insight into the evolution of Asteraceae family and artemisinin biosynthesis.</title>
        <authorList>
            <person name="Shen Q."/>
            <person name="Zhang L."/>
            <person name="Liao Z."/>
            <person name="Wang S."/>
            <person name="Yan T."/>
            <person name="Shi P."/>
            <person name="Liu M."/>
            <person name="Fu X."/>
            <person name="Pan Q."/>
            <person name="Wang Y."/>
            <person name="Lv Z."/>
            <person name="Lu X."/>
            <person name="Zhang F."/>
            <person name="Jiang W."/>
            <person name="Ma Y."/>
            <person name="Chen M."/>
            <person name="Hao X."/>
            <person name="Li L."/>
            <person name="Tang Y."/>
            <person name="Lv G."/>
            <person name="Zhou Y."/>
            <person name="Sun X."/>
            <person name="Brodelius P.E."/>
            <person name="Rose J.K.C."/>
            <person name="Tang K."/>
        </authorList>
    </citation>
    <scope>NUCLEOTIDE SEQUENCE [LARGE SCALE GENOMIC DNA]</scope>
    <source>
        <strain evidence="3">cv. Huhao1</strain>
        <tissue evidence="2">Leaf</tissue>
    </source>
</reference>
<evidence type="ECO:0000259" key="1">
    <source>
        <dbReference type="Pfam" id="PF03732"/>
    </source>
</evidence>
<feature type="domain" description="Retrotransposon gag" evidence="1">
    <location>
        <begin position="2"/>
        <end position="98"/>
    </location>
</feature>
<evidence type="ECO:0000313" key="3">
    <source>
        <dbReference type="Proteomes" id="UP000245207"/>
    </source>
</evidence>
<dbReference type="Pfam" id="PF03732">
    <property type="entry name" value="Retrotrans_gag"/>
    <property type="match status" value="1"/>
</dbReference>
<accession>A0A2U1NGS2</accession>
<organism evidence="2 3">
    <name type="scientific">Artemisia annua</name>
    <name type="common">Sweet wormwood</name>
    <dbReference type="NCBI Taxonomy" id="35608"/>
    <lineage>
        <taxon>Eukaryota</taxon>
        <taxon>Viridiplantae</taxon>
        <taxon>Streptophyta</taxon>
        <taxon>Embryophyta</taxon>
        <taxon>Tracheophyta</taxon>
        <taxon>Spermatophyta</taxon>
        <taxon>Magnoliopsida</taxon>
        <taxon>eudicotyledons</taxon>
        <taxon>Gunneridae</taxon>
        <taxon>Pentapetalae</taxon>
        <taxon>asterids</taxon>
        <taxon>campanulids</taxon>
        <taxon>Asterales</taxon>
        <taxon>Asteraceae</taxon>
        <taxon>Asteroideae</taxon>
        <taxon>Anthemideae</taxon>
        <taxon>Artemisiinae</taxon>
        <taxon>Artemisia</taxon>
    </lineage>
</organism>
<comment type="caution">
    <text evidence="2">The sequence shown here is derived from an EMBL/GenBank/DDBJ whole genome shotgun (WGS) entry which is preliminary data.</text>
</comment>
<sequence length="142" mass="16828">MVESLEGDALKWWKAYLLAKGENFADTCTWNTFRDIFYKQYFPFSEQQRYEREYVAIYKFDRESSREYMQRFLRLASFVGPVAGDAHMQARHFKWGLKKWGLDRIMNTNYTDVALVADAARNIELLHADGGSNKRAERNQYS</sequence>
<dbReference type="AlphaFoldDB" id="A0A2U1NGS2"/>
<keyword evidence="3" id="KW-1185">Reference proteome</keyword>
<dbReference type="InterPro" id="IPR005162">
    <property type="entry name" value="Retrotrans_gag_dom"/>
</dbReference>
<protein>
    <submittedName>
        <fullName evidence="2">Zinc finger, CCHC-type, Retrotransposon gag domain protein</fullName>
    </submittedName>
</protein>
<proteinExistence type="predicted"/>
<evidence type="ECO:0000313" key="2">
    <source>
        <dbReference type="EMBL" id="PWA72703.1"/>
    </source>
</evidence>
<name>A0A2U1NGS2_ARTAN</name>